<dbReference type="SUPFAM" id="SSF49842">
    <property type="entry name" value="TNF-like"/>
    <property type="match status" value="1"/>
</dbReference>
<dbReference type="PANTHER" id="PTHR22923:SF116">
    <property type="entry name" value="C1Q DOMAIN-CONTAINING PROTEIN"/>
    <property type="match status" value="1"/>
</dbReference>
<comment type="subcellular location">
    <subcellularLocation>
        <location evidence="1">Secreted</location>
    </subcellularLocation>
</comment>
<sequence>MDILFNLTCKKCTVNKHIYFILGERRIVPQGQESQVAFHAHLSNNVQNLGIHQAIHFDKVLLNEGNGYSVHAGEFVAPVSGLYVFAWTILSGDRTCMKYDVVKNSVVLAYYISDAYEHSDWAVSSGTAVTRMNSGDRVWIRVSDMLVCSHIVYGTGFGTSSFAGYLLH</sequence>
<organism evidence="4">
    <name type="scientific">Magallana gigas</name>
    <name type="common">Pacific oyster</name>
    <name type="synonym">Crassostrea gigas</name>
    <dbReference type="NCBI Taxonomy" id="29159"/>
    <lineage>
        <taxon>Eukaryota</taxon>
        <taxon>Metazoa</taxon>
        <taxon>Spiralia</taxon>
        <taxon>Lophotrochozoa</taxon>
        <taxon>Mollusca</taxon>
        <taxon>Bivalvia</taxon>
        <taxon>Autobranchia</taxon>
        <taxon>Pteriomorphia</taxon>
        <taxon>Ostreida</taxon>
        <taxon>Ostreoidea</taxon>
        <taxon>Ostreidae</taxon>
        <taxon>Magallana</taxon>
    </lineage>
</organism>
<name>K1QUH8_MAGGI</name>
<reference evidence="4" key="1">
    <citation type="journal article" date="2012" name="Nature">
        <title>The oyster genome reveals stress adaptation and complexity of shell formation.</title>
        <authorList>
            <person name="Zhang G."/>
            <person name="Fang X."/>
            <person name="Guo X."/>
            <person name="Li L."/>
            <person name="Luo R."/>
            <person name="Xu F."/>
            <person name="Yang P."/>
            <person name="Zhang L."/>
            <person name="Wang X."/>
            <person name="Qi H."/>
            <person name="Xiong Z."/>
            <person name="Que H."/>
            <person name="Xie Y."/>
            <person name="Holland P.W."/>
            <person name="Paps J."/>
            <person name="Zhu Y."/>
            <person name="Wu F."/>
            <person name="Chen Y."/>
            <person name="Wang J."/>
            <person name="Peng C."/>
            <person name="Meng J."/>
            <person name="Yang L."/>
            <person name="Liu J."/>
            <person name="Wen B."/>
            <person name="Zhang N."/>
            <person name="Huang Z."/>
            <person name="Zhu Q."/>
            <person name="Feng Y."/>
            <person name="Mount A."/>
            <person name="Hedgecock D."/>
            <person name="Xu Z."/>
            <person name="Liu Y."/>
            <person name="Domazet-Loso T."/>
            <person name="Du Y."/>
            <person name="Sun X."/>
            <person name="Zhang S."/>
            <person name="Liu B."/>
            <person name="Cheng P."/>
            <person name="Jiang X."/>
            <person name="Li J."/>
            <person name="Fan D."/>
            <person name="Wang W."/>
            <person name="Fu W."/>
            <person name="Wang T."/>
            <person name="Wang B."/>
            <person name="Zhang J."/>
            <person name="Peng Z."/>
            <person name="Li Y."/>
            <person name="Li N."/>
            <person name="Wang J."/>
            <person name="Chen M."/>
            <person name="He Y."/>
            <person name="Tan F."/>
            <person name="Song X."/>
            <person name="Zheng Q."/>
            <person name="Huang R."/>
            <person name="Yang H."/>
            <person name="Du X."/>
            <person name="Chen L."/>
            <person name="Yang M."/>
            <person name="Gaffney P.M."/>
            <person name="Wang S."/>
            <person name="Luo L."/>
            <person name="She Z."/>
            <person name="Ming Y."/>
            <person name="Huang W."/>
            <person name="Zhang S."/>
            <person name="Huang B."/>
            <person name="Zhang Y."/>
            <person name="Qu T."/>
            <person name="Ni P."/>
            <person name="Miao G."/>
            <person name="Wang J."/>
            <person name="Wang Q."/>
            <person name="Steinberg C.E."/>
            <person name="Wang H."/>
            <person name="Li N."/>
            <person name="Qian L."/>
            <person name="Zhang G."/>
            <person name="Li Y."/>
            <person name="Yang H."/>
            <person name="Liu X."/>
            <person name="Wang J."/>
            <person name="Yin Y."/>
            <person name="Wang J."/>
        </authorList>
    </citation>
    <scope>NUCLEOTIDE SEQUENCE [LARGE SCALE GENOMIC DNA]</scope>
    <source>
        <strain evidence="4">05x7-T-G4-1.051#20</strain>
    </source>
</reference>
<dbReference type="PANTHER" id="PTHR22923">
    <property type="entry name" value="CEREBELLIN-RELATED"/>
    <property type="match status" value="1"/>
</dbReference>
<protein>
    <submittedName>
        <fullName evidence="4">Caprin-2</fullName>
    </submittedName>
</protein>
<dbReference type="EMBL" id="JH818716">
    <property type="protein sequence ID" value="EKC37318.1"/>
    <property type="molecule type" value="Genomic_DNA"/>
</dbReference>
<gene>
    <name evidence="4" type="ORF">CGI_10023214</name>
</gene>
<evidence type="ECO:0000256" key="3">
    <source>
        <dbReference type="ARBA" id="ARBA00022729"/>
    </source>
</evidence>
<dbReference type="Gene3D" id="2.60.120.40">
    <property type="match status" value="1"/>
</dbReference>
<dbReference type="AlphaFoldDB" id="K1QUH8"/>
<dbReference type="PRINTS" id="PR00007">
    <property type="entry name" value="COMPLEMNTC1Q"/>
</dbReference>
<keyword evidence="2" id="KW-0964">Secreted</keyword>
<dbReference type="PROSITE" id="PS50871">
    <property type="entry name" value="C1Q"/>
    <property type="match status" value="1"/>
</dbReference>
<keyword evidence="3" id="KW-0732">Signal</keyword>
<dbReference type="InterPro" id="IPR008983">
    <property type="entry name" value="Tumour_necrosis_fac-like_dom"/>
</dbReference>
<evidence type="ECO:0000256" key="1">
    <source>
        <dbReference type="ARBA" id="ARBA00004613"/>
    </source>
</evidence>
<dbReference type="InterPro" id="IPR050822">
    <property type="entry name" value="Cerebellin_Synaptic_Org"/>
</dbReference>
<accession>K1QUH8</accession>
<evidence type="ECO:0000313" key="4">
    <source>
        <dbReference type="EMBL" id="EKC37318.1"/>
    </source>
</evidence>
<dbReference type="HOGENOM" id="CLU_001074_8_3_1"/>
<dbReference type="SMART" id="SM00110">
    <property type="entry name" value="C1Q"/>
    <property type="match status" value="1"/>
</dbReference>
<dbReference type="Pfam" id="PF00386">
    <property type="entry name" value="C1q"/>
    <property type="match status" value="1"/>
</dbReference>
<proteinExistence type="predicted"/>
<dbReference type="GO" id="GO:0005576">
    <property type="term" value="C:extracellular region"/>
    <property type="evidence" value="ECO:0007669"/>
    <property type="project" value="UniProtKB-SubCell"/>
</dbReference>
<dbReference type="InParanoid" id="K1QUH8"/>
<dbReference type="InterPro" id="IPR001073">
    <property type="entry name" value="C1q_dom"/>
</dbReference>
<evidence type="ECO:0000256" key="2">
    <source>
        <dbReference type="ARBA" id="ARBA00022525"/>
    </source>
</evidence>